<keyword evidence="2" id="KW-0472">Membrane</keyword>
<feature type="region of interest" description="Disordered" evidence="1">
    <location>
        <begin position="1"/>
        <end position="58"/>
    </location>
</feature>
<organism evidence="3 4">
    <name type="scientific">Kribbella amoyensis</name>
    <dbReference type="NCBI Taxonomy" id="996641"/>
    <lineage>
        <taxon>Bacteria</taxon>
        <taxon>Bacillati</taxon>
        <taxon>Actinomycetota</taxon>
        <taxon>Actinomycetes</taxon>
        <taxon>Propionibacteriales</taxon>
        <taxon>Kribbellaceae</taxon>
        <taxon>Kribbella</taxon>
    </lineage>
</organism>
<keyword evidence="2" id="KW-1133">Transmembrane helix</keyword>
<keyword evidence="4" id="KW-1185">Reference proteome</keyword>
<sequence length="287" mass="30718">MKTPDVDAVTRALEPVTSSPSVTPETWQRLADDITATDPAARTATESPAPVEPPRRRATTGRRLVLVAATLLLIGGVVGATLHSRPGQDQPKALSFTEQGGNLIVRVIDPTADTAQYNADFKAMGLDIRVDAMPVSPPNVGKFSDYAARTSEDLDKMQILKPGEKCSGTLTAADPGCQEGLEIQQGFRGWARINFGRAARPGEIYHHFGNIDDPGEALHGVKFRNLTLAEVKPLVAAHGLKIQAYQAAGKDEVQWGIPEPPSTWYVRDAASYSPGDVVLFVASTPGK</sequence>
<accession>A0A561BMI8</accession>
<evidence type="ECO:0000313" key="3">
    <source>
        <dbReference type="EMBL" id="TWD80101.1"/>
    </source>
</evidence>
<name>A0A561BMI8_9ACTN</name>
<dbReference type="EMBL" id="VIVK01000001">
    <property type="protein sequence ID" value="TWD80101.1"/>
    <property type="molecule type" value="Genomic_DNA"/>
</dbReference>
<reference evidence="3 4" key="1">
    <citation type="submission" date="2019-06" db="EMBL/GenBank/DDBJ databases">
        <title>Sequencing the genomes of 1000 actinobacteria strains.</title>
        <authorList>
            <person name="Klenk H.-P."/>
        </authorList>
    </citation>
    <scope>NUCLEOTIDE SEQUENCE [LARGE SCALE GENOMIC DNA]</scope>
    <source>
        <strain evidence="3 4">DSM 24683</strain>
    </source>
</reference>
<evidence type="ECO:0000313" key="4">
    <source>
        <dbReference type="Proteomes" id="UP000318380"/>
    </source>
</evidence>
<dbReference type="AlphaFoldDB" id="A0A561BMI8"/>
<feature type="transmembrane region" description="Helical" evidence="2">
    <location>
        <begin position="64"/>
        <end position="82"/>
    </location>
</feature>
<evidence type="ECO:0000256" key="2">
    <source>
        <dbReference type="SAM" id="Phobius"/>
    </source>
</evidence>
<dbReference type="OrthoDB" id="3826074at2"/>
<evidence type="ECO:0000256" key="1">
    <source>
        <dbReference type="SAM" id="MobiDB-lite"/>
    </source>
</evidence>
<dbReference type="Proteomes" id="UP000318380">
    <property type="component" value="Unassembled WGS sequence"/>
</dbReference>
<feature type="compositionally biased region" description="Polar residues" evidence="1">
    <location>
        <begin position="16"/>
        <end position="26"/>
    </location>
</feature>
<comment type="caution">
    <text evidence="3">The sequence shown here is derived from an EMBL/GenBank/DDBJ whole genome shotgun (WGS) entry which is preliminary data.</text>
</comment>
<protein>
    <submittedName>
        <fullName evidence="3">Uncharacterized protein</fullName>
    </submittedName>
</protein>
<keyword evidence="2" id="KW-0812">Transmembrane</keyword>
<dbReference type="RefSeq" id="WP_145803815.1">
    <property type="nucleotide sequence ID" value="NZ_VIVK01000001.1"/>
</dbReference>
<proteinExistence type="predicted"/>
<gene>
    <name evidence="3" type="ORF">FB561_1173</name>
</gene>